<evidence type="ECO:0000256" key="1">
    <source>
        <dbReference type="ARBA" id="ARBA00006987"/>
    </source>
</evidence>
<dbReference type="AlphaFoldDB" id="A0A917FI62"/>
<sequence length="322" mass="33399">MKVRTPLAAMLGLVLCVAATPSFAYPDKPITVVVPFPPGGATDTTARVMGEQMAHTLGKPVVIDNRPGATGAIGAAQVKNAAPDGYTMMVASIGTYAVNPFLQKDLRYDPQKDFDLITVAVRTPNVLVATPAFPANSVAELVALMKKSPGKVTFASSGSGSSDHLTAALFWQKTGTEGSHIPYKGGAPAISDLIGGHVEVSFQNLGAVVNQIKAGKLKALAVTSDKRVPQLPDVPTLEEAGAKDVVVYSWQAAAAPKGLPADVRAKLSGAAIDALRAPEVAAKFNDLGFEIVANDSKAFDAFLAAELARWKAVIEAGNITAN</sequence>
<keyword evidence="4" id="KW-1185">Reference proteome</keyword>
<evidence type="ECO:0000313" key="3">
    <source>
        <dbReference type="EMBL" id="GGF86605.1"/>
    </source>
</evidence>
<reference evidence="3" key="1">
    <citation type="journal article" date="2014" name="Int. J. Syst. Evol. Microbiol.">
        <title>Complete genome sequence of Corynebacterium casei LMG S-19264T (=DSM 44701T), isolated from a smear-ripened cheese.</title>
        <authorList>
            <consortium name="US DOE Joint Genome Institute (JGI-PGF)"/>
            <person name="Walter F."/>
            <person name="Albersmeier A."/>
            <person name="Kalinowski J."/>
            <person name="Ruckert C."/>
        </authorList>
    </citation>
    <scope>NUCLEOTIDE SEQUENCE</scope>
    <source>
        <strain evidence="3">CCM 7897</strain>
    </source>
</reference>
<dbReference type="PANTHER" id="PTHR42928:SF5">
    <property type="entry name" value="BLR1237 PROTEIN"/>
    <property type="match status" value="1"/>
</dbReference>
<dbReference type="PANTHER" id="PTHR42928">
    <property type="entry name" value="TRICARBOXYLATE-BINDING PROTEIN"/>
    <property type="match status" value="1"/>
</dbReference>
<reference evidence="3" key="2">
    <citation type="submission" date="2020-09" db="EMBL/GenBank/DDBJ databases">
        <authorList>
            <person name="Sun Q."/>
            <person name="Sedlacek I."/>
        </authorList>
    </citation>
    <scope>NUCLEOTIDE SEQUENCE</scope>
    <source>
        <strain evidence="3">CCM 7897</strain>
    </source>
</reference>
<keyword evidence="2" id="KW-0732">Signal</keyword>
<name>A0A917FI62_9HYPH</name>
<dbReference type="InterPro" id="IPR042100">
    <property type="entry name" value="Bug_dom1"/>
</dbReference>
<dbReference type="PIRSF" id="PIRSF017082">
    <property type="entry name" value="YflP"/>
    <property type="match status" value="1"/>
</dbReference>
<comment type="caution">
    <text evidence="3">The sequence shown here is derived from an EMBL/GenBank/DDBJ whole genome shotgun (WGS) entry which is preliminary data.</text>
</comment>
<dbReference type="Gene3D" id="3.40.190.10">
    <property type="entry name" value="Periplasmic binding protein-like II"/>
    <property type="match status" value="1"/>
</dbReference>
<feature type="chain" id="PRO_5037378873" evidence="2">
    <location>
        <begin position="25"/>
        <end position="322"/>
    </location>
</feature>
<gene>
    <name evidence="3" type="ORF">GCM10007301_53100</name>
</gene>
<evidence type="ECO:0000256" key="2">
    <source>
        <dbReference type="SAM" id="SignalP"/>
    </source>
</evidence>
<keyword evidence="3" id="KW-0449">Lipoprotein</keyword>
<protein>
    <submittedName>
        <fullName evidence="3">Lipoprotein</fullName>
    </submittedName>
</protein>
<evidence type="ECO:0000313" key="4">
    <source>
        <dbReference type="Proteomes" id="UP000606044"/>
    </source>
</evidence>
<dbReference type="RefSeq" id="WP_188583888.1">
    <property type="nucleotide sequence ID" value="NZ_BMCT01000011.1"/>
</dbReference>
<dbReference type="Gene3D" id="3.40.190.150">
    <property type="entry name" value="Bordetella uptake gene, domain 1"/>
    <property type="match status" value="1"/>
</dbReference>
<comment type="similarity">
    <text evidence="1">Belongs to the UPF0065 (bug) family.</text>
</comment>
<accession>A0A917FI62</accession>
<dbReference type="InterPro" id="IPR005064">
    <property type="entry name" value="BUG"/>
</dbReference>
<dbReference type="Proteomes" id="UP000606044">
    <property type="component" value="Unassembled WGS sequence"/>
</dbReference>
<proteinExistence type="inferred from homology"/>
<dbReference type="CDD" id="cd07012">
    <property type="entry name" value="PBP2_Bug_TTT"/>
    <property type="match status" value="1"/>
</dbReference>
<dbReference type="Pfam" id="PF03401">
    <property type="entry name" value="TctC"/>
    <property type="match status" value="1"/>
</dbReference>
<organism evidence="3 4">
    <name type="scientific">Azorhizobium oxalatiphilum</name>
    <dbReference type="NCBI Taxonomy" id="980631"/>
    <lineage>
        <taxon>Bacteria</taxon>
        <taxon>Pseudomonadati</taxon>
        <taxon>Pseudomonadota</taxon>
        <taxon>Alphaproteobacteria</taxon>
        <taxon>Hyphomicrobiales</taxon>
        <taxon>Xanthobacteraceae</taxon>
        <taxon>Azorhizobium</taxon>
    </lineage>
</organism>
<dbReference type="EMBL" id="BMCT01000011">
    <property type="protein sequence ID" value="GGF86605.1"/>
    <property type="molecule type" value="Genomic_DNA"/>
</dbReference>
<feature type="signal peptide" evidence="2">
    <location>
        <begin position="1"/>
        <end position="24"/>
    </location>
</feature>
<dbReference type="SUPFAM" id="SSF53850">
    <property type="entry name" value="Periplasmic binding protein-like II"/>
    <property type="match status" value="1"/>
</dbReference>